<dbReference type="SUPFAM" id="SSF54975">
    <property type="entry name" value="Acylphosphatase/BLUF domain-like"/>
    <property type="match status" value="1"/>
</dbReference>
<protein>
    <submittedName>
        <fullName evidence="2">BLUF domain-containing protein</fullName>
    </submittedName>
</protein>
<dbReference type="Proteomes" id="UP001431449">
    <property type="component" value="Unassembled WGS sequence"/>
</dbReference>
<name>A0ABT0GCT6_9GAMM</name>
<dbReference type="PROSITE" id="PS50925">
    <property type="entry name" value="BLUF"/>
    <property type="match status" value="1"/>
</dbReference>
<evidence type="ECO:0000313" key="2">
    <source>
        <dbReference type="EMBL" id="MCK7592357.1"/>
    </source>
</evidence>
<keyword evidence="3" id="KW-1185">Reference proteome</keyword>
<comment type="caution">
    <text evidence="2">The sequence shown here is derived from an EMBL/GenBank/DDBJ whole genome shotgun (WGS) entry which is preliminary data.</text>
</comment>
<dbReference type="EMBL" id="JALNMH010000001">
    <property type="protein sequence ID" value="MCK7592357.1"/>
    <property type="molecule type" value="Genomic_DNA"/>
</dbReference>
<gene>
    <name evidence="2" type="ORF">M0G41_01590</name>
</gene>
<dbReference type="Pfam" id="PF04940">
    <property type="entry name" value="BLUF"/>
    <property type="match status" value="1"/>
</dbReference>
<accession>A0ABT0GCT6</accession>
<evidence type="ECO:0000313" key="3">
    <source>
        <dbReference type="Proteomes" id="UP001431449"/>
    </source>
</evidence>
<feature type="domain" description="BLUF" evidence="1">
    <location>
        <begin position="2"/>
        <end position="93"/>
    </location>
</feature>
<evidence type="ECO:0000259" key="1">
    <source>
        <dbReference type="PROSITE" id="PS50925"/>
    </source>
</evidence>
<organism evidence="2 3">
    <name type="scientific">Pseudomarimonas salicorniae</name>
    <dbReference type="NCBI Taxonomy" id="2933270"/>
    <lineage>
        <taxon>Bacteria</taxon>
        <taxon>Pseudomonadati</taxon>
        <taxon>Pseudomonadota</taxon>
        <taxon>Gammaproteobacteria</taxon>
        <taxon>Lysobacterales</taxon>
        <taxon>Lysobacteraceae</taxon>
        <taxon>Pseudomarimonas</taxon>
    </lineage>
</organism>
<sequence length="143" mass="15744">MLRGICYLSSATRPFDEAALEGLLSESRRNNAHSGVSGVLLYADGDFLQYLEGPSAAVDETMLRIRGSRRHRGLRVLLDEPIEQRVFADWWMGLARPTRSHFLALSSASWKRAAAAARQPGSMPPGLVLLEEFWSGQAGSTAR</sequence>
<dbReference type="InterPro" id="IPR007024">
    <property type="entry name" value="BLUF_domain"/>
</dbReference>
<proteinExistence type="predicted"/>
<dbReference type="RefSeq" id="WP_248204467.1">
    <property type="nucleotide sequence ID" value="NZ_JALNMH010000001.1"/>
</dbReference>
<dbReference type="InterPro" id="IPR036046">
    <property type="entry name" value="Acylphosphatase-like_dom_sf"/>
</dbReference>
<dbReference type="Gene3D" id="3.30.70.100">
    <property type="match status" value="1"/>
</dbReference>
<reference evidence="2" key="1">
    <citation type="submission" date="2022-04" db="EMBL/GenBank/DDBJ databases">
        <title>Lysobacter sp. CAU 1642 isolated from sea sand.</title>
        <authorList>
            <person name="Kim W."/>
        </authorList>
    </citation>
    <scope>NUCLEOTIDE SEQUENCE</scope>
    <source>
        <strain evidence="2">CAU 1642</strain>
    </source>
</reference>
<dbReference type="SMART" id="SM01034">
    <property type="entry name" value="BLUF"/>
    <property type="match status" value="1"/>
</dbReference>